<dbReference type="Gene3D" id="3.40.50.11780">
    <property type="match status" value="2"/>
</dbReference>
<evidence type="ECO:0000259" key="3">
    <source>
        <dbReference type="Pfam" id="PF17482"/>
    </source>
</evidence>
<dbReference type="Proteomes" id="UP000032568">
    <property type="component" value="Chromosome"/>
</dbReference>
<dbReference type="Pfam" id="PF17482">
    <property type="entry name" value="Phage_sheath_1C"/>
    <property type="match status" value="1"/>
</dbReference>
<reference evidence="4 5" key="2">
    <citation type="journal article" date="2022" name="Mar. Drugs">
        <title>Bioassay-Guided Fractionation Leads to the Detection of Cholic Acid Generated by the Rare Thalassomonas sp.</title>
        <authorList>
            <person name="Pheiffer F."/>
            <person name="Schneider Y.K."/>
            <person name="Hansen E.H."/>
            <person name="Andersen J.H."/>
            <person name="Isaksson J."/>
            <person name="Busche T."/>
            <person name="R C."/>
            <person name="Kalinowski J."/>
            <person name="Zyl L.V."/>
            <person name="Trindade M."/>
        </authorList>
    </citation>
    <scope>NUCLEOTIDE SEQUENCE [LARGE SCALE GENOMIC DNA]</scope>
    <source>
        <strain evidence="4 5">A5K-106</strain>
    </source>
</reference>
<evidence type="ECO:0000313" key="4">
    <source>
        <dbReference type="EMBL" id="WDE00787.1"/>
    </source>
</evidence>
<proteinExistence type="inferred from homology"/>
<comment type="similarity">
    <text evidence="1">Belongs to the myoviridae tail sheath protein family.</text>
</comment>
<dbReference type="InterPro" id="IPR052042">
    <property type="entry name" value="Tail_sheath_structural"/>
</dbReference>
<feature type="domain" description="Tail sheath protein subtilisin-like" evidence="2">
    <location>
        <begin position="341"/>
        <end position="505"/>
    </location>
</feature>
<reference evidence="4 5" key="1">
    <citation type="journal article" date="2015" name="Genome Announc.">
        <title>Draft Genome Sequences of Marine Isolates of Thalassomonas viridans and Thalassomonas actiniarum.</title>
        <authorList>
            <person name="Olonade I."/>
            <person name="van Zyl L.J."/>
            <person name="Trindade M."/>
        </authorList>
    </citation>
    <scope>NUCLEOTIDE SEQUENCE [LARGE SCALE GENOMIC DNA]</scope>
    <source>
        <strain evidence="4 5">A5K-106</strain>
    </source>
</reference>
<keyword evidence="5" id="KW-1185">Reference proteome</keyword>
<dbReference type="AlphaFoldDB" id="A0AAE9YUF5"/>
<dbReference type="InterPro" id="IPR020287">
    <property type="entry name" value="Tail_sheath_C"/>
</dbReference>
<gene>
    <name evidence="4" type="ORF">SG35_009215</name>
</gene>
<name>A0AAE9YUF5_9GAMM</name>
<evidence type="ECO:0000256" key="1">
    <source>
        <dbReference type="ARBA" id="ARBA00008005"/>
    </source>
</evidence>
<dbReference type="PANTHER" id="PTHR35861">
    <property type="match status" value="1"/>
</dbReference>
<dbReference type="PANTHER" id="PTHR35861:SF1">
    <property type="entry name" value="PHAGE TAIL SHEATH PROTEIN"/>
    <property type="match status" value="1"/>
</dbReference>
<sequence>MATYLHPGVYLEELPSGSRPIEAVGTSTACFIGYTVKGPMDTPTLITSWNEYDSLFGGLQETETAVAGAAAPLGDAMGFSVYAFFQNGGSTAYIIRSSQAANAATGELGASLVTFTAVSDGDAGNDIVVHITEGGGTFDVEVGTGTGGGFSADETISNVTFTAGADFIETRVASESSIVTVSVADATAAAAEFGVGETEEITFNGGLDGAAAATGSLVSGTPLVTFTAINEGTWGDDLVVIISESNGDYTVAIGEGTGANFEAQEEFEDVSLTDTDANYLPNKINDISELVTVVVDDLAGLVTEVGTDNSEEITFSGGNNGSAPSLTEYTPIFNQLLKFRDINMILLPGLYWDMTDAGAKQAIINAGIAHCETIKNRMILVDPQPGDELDNGNEVKALSLPTQTYVATYYPWVLVSNPAYDVDLNPGASQKLLAAPSGFAAGLWAKTDGRRGVWKAPAGVESALLGVAELEFKVEDPEQDYLNPLGLNAIRKIPGYGPVVWGSRTRATKSNPEWRYVPVRRTAMFIEESLYNGIQWAVFEPNDHRLWSSLRINIESFMNGLFRAGAFQGEKASDAYFVRCGLGDTMTQGDIDRGQVIAVVGFAPLKPAEFVIVRLQQIVGQQ</sequence>
<protein>
    <submittedName>
        <fullName evidence="4">Phage tail sheath family protein</fullName>
    </submittedName>
</protein>
<organism evidence="4 5">
    <name type="scientific">Thalassomonas actiniarum</name>
    <dbReference type="NCBI Taxonomy" id="485447"/>
    <lineage>
        <taxon>Bacteria</taxon>
        <taxon>Pseudomonadati</taxon>
        <taxon>Pseudomonadota</taxon>
        <taxon>Gammaproteobacteria</taxon>
        <taxon>Alteromonadales</taxon>
        <taxon>Colwelliaceae</taxon>
        <taxon>Thalassomonas</taxon>
    </lineage>
</organism>
<dbReference type="KEGG" id="tact:SG35_009215"/>
<evidence type="ECO:0000313" key="5">
    <source>
        <dbReference type="Proteomes" id="UP000032568"/>
    </source>
</evidence>
<dbReference type="RefSeq" id="WP_044832412.1">
    <property type="nucleotide sequence ID" value="NZ_CP059735.1"/>
</dbReference>
<evidence type="ECO:0000259" key="2">
    <source>
        <dbReference type="Pfam" id="PF04984"/>
    </source>
</evidence>
<dbReference type="InterPro" id="IPR035089">
    <property type="entry name" value="Phage_sheath_subtilisin"/>
</dbReference>
<feature type="domain" description="Tail sheath protein C-terminal" evidence="3">
    <location>
        <begin position="510"/>
        <end position="617"/>
    </location>
</feature>
<accession>A0AAE9YUF5</accession>
<dbReference type="Pfam" id="PF04984">
    <property type="entry name" value="Phage_sheath_1"/>
    <property type="match status" value="1"/>
</dbReference>
<dbReference type="EMBL" id="CP059735">
    <property type="protein sequence ID" value="WDE00787.1"/>
    <property type="molecule type" value="Genomic_DNA"/>
</dbReference>